<organism evidence="1 2">
    <name type="scientific">Natrinema halophilum</name>
    <dbReference type="NCBI Taxonomy" id="1699371"/>
    <lineage>
        <taxon>Archaea</taxon>
        <taxon>Methanobacteriati</taxon>
        <taxon>Methanobacteriota</taxon>
        <taxon>Stenosarchaea group</taxon>
        <taxon>Halobacteria</taxon>
        <taxon>Halobacteriales</taxon>
        <taxon>Natrialbaceae</taxon>
        <taxon>Natrinema</taxon>
    </lineage>
</organism>
<proteinExistence type="predicted"/>
<name>A0A7D5GJF5_9EURY</name>
<dbReference type="KEGG" id="haly:HYG82_17460"/>
<keyword evidence="2" id="KW-1185">Reference proteome</keyword>
<gene>
    <name evidence="1" type="ORF">HYG82_17460</name>
</gene>
<dbReference type="GeneID" id="56035117"/>
<dbReference type="Proteomes" id="UP000509241">
    <property type="component" value="Chromosome"/>
</dbReference>
<evidence type="ECO:0000313" key="2">
    <source>
        <dbReference type="Proteomes" id="UP000509241"/>
    </source>
</evidence>
<dbReference type="OrthoDB" id="155527at2157"/>
<dbReference type="EMBL" id="CP058601">
    <property type="protein sequence ID" value="QLG50507.1"/>
    <property type="molecule type" value="Genomic_DNA"/>
</dbReference>
<reference evidence="1 2" key="1">
    <citation type="submission" date="2020-07" db="EMBL/GenBank/DDBJ databases">
        <authorList>
            <person name="Cui H."/>
        </authorList>
    </citation>
    <scope>NUCLEOTIDE SEQUENCE [LARGE SCALE GENOMIC DNA]</scope>
    <source>
        <strain evidence="1 2">YPL8</strain>
    </source>
</reference>
<accession>A0A7D5GJF5</accession>
<evidence type="ECO:0000313" key="1">
    <source>
        <dbReference type="EMBL" id="QLG50507.1"/>
    </source>
</evidence>
<sequence length="173" mass="19671">MGERDEAESETALRRYTLAVFDRARRVASRASDSNTVRFARRFWRRFVRERPTDCQVSITFPTGDGGPSIGTIHDWIEDLEIAFEGRLDVYARRRCIRVVTDTVPADQVDIDAVEAIVNRIEMGYDATHSLAHIEKIRFRNGRLVRADVVVPVKPLFPREGTAEPTHVTSTAD</sequence>
<dbReference type="RefSeq" id="WP_179263076.1">
    <property type="nucleotide sequence ID" value="NZ_CP058601.1"/>
</dbReference>
<protein>
    <submittedName>
        <fullName evidence="1">Uncharacterized protein</fullName>
    </submittedName>
</protein>
<dbReference type="AlphaFoldDB" id="A0A7D5GJF5"/>